<dbReference type="PANTHER" id="PTHR47396">
    <property type="entry name" value="TYPE I RESTRICTION ENZYME ECOKI R PROTEIN"/>
    <property type="match status" value="1"/>
</dbReference>
<dbReference type="SUPFAM" id="SSF52540">
    <property type="entry name" value="P-loop containing nucleoside triphosphate hydrolases"/>
    <property type="match status" value="1"/>
</dbReference>
<organism evidence="3 4">
    <name type="scientific">Vreelandella neptunia</name>
    <dbReference type="NCBI Taxonomy" id="115551"/>
    <lineage>
        <taxon>Bacteria</taxon>
        <taxon>Pseudomonadati</taxon>
        <taxon>Pseudomonadota</taxon>
        <taxon>Gammaproteobacteria</taxon>
        <taxon>Oceanospirillales</taxon>
        <taxon>Halomonadaceae</taxon>
        <taxon>Vreelandella</taxon>
    </lineage>
</organism>
<dbReference type="Gene3D" id="3.40.50.300">
    <property type="entry name" value="P-loop containing nucleotide triphosphate hydrolases"/>
    <property type="match status" value="2"/>
</dbReference>
<keyword evidence="4" id="KW-1185">Reference proteome</keyword>
<dbReference type="Pfam" id="PF04851">
    <property type="entry name" value="ResIII"/>
    <property type="match status" value="1"/>
</dbReference>
<evidence type="ECO:0000259" key="2">
    <source>
        <dbReference type="Pfam" id="PF04851"/>
    </source>
</evidence>
<dbReference type="InterPro" id="IPR027417">
    <property type="entry name" value="P-loop_NTPase"/>
</dbReference>
<accession>A0ABZ0YKD9</accession>
<evidence type="ECO:0000313" key="4">
    <source>
        <dbReference type="Proteomes" id="UP001324794"/>
    </source>
</evidence>
<gene>
    <name evidence="3" type="ORF">SR894_20945</name>
</gene>
<proteinExistence type="predicted"/>
<dbReference type="InterPro" id="IPR006935">
    <property type="entry name" value="Helicase/UvrB_N"/>
</dbReference>
<name>A0ABZ0YKD9_9GAMM</name>
<evidence type="ECO:0000256" key="1">
    <source>
        <dbReference type="SAM" id="MobiDB-lite"/>
    </source>
</evidence>
<reference evidence="3 4" key="1">
    <citation type="submission" date="2023-11" db="EMBL/GenBank/DDBJ databases">
        <title>MicrobeMod: A computational toolkit for identifying prokaryotic methylation and restriction-modification with nanopore sequencing.</title>
        <authorList>
            <person name="Crits-Christoph A."/>
            <person name="Kang S.C."/>
            <person name="Lee H."/>
            <person name="Ostrov N."/>
        </authorList>
    </citation>
    <scope>NUCLEOTIDE SEQUENCE [LARGE SCALE GENOMIC DNA]</scope>
    <source>
        <strain evidence="3 4">ATCC BAA-805</strain>
    </source>
</reference>
<dbReference type="EMBL" id="CP140255">
    <property type="protein sequence ID" value="WQH12584.1"/>
    <property type="molecule type" value="Genomic_DNA"/>
</dbReference>
<dbReference type="InterPro" id="IPR050742">
    <property type="entry name" value="Helicase_Restrict-Modif_Enz"/>
</dbReference>
<feature type="region of interest" description="Disordered" evidence="1">
    <location>
        <begin position="407"/>
        <end position="428"/>
    </location>
</feature>
<dbReference type="Proteomes" id="UP001324794">
    <property type="component" value="Chromosome"/>
</dbReference>
<sequence length="461" mass="52760">MSTKLRRWQAECLERAKIHYLDHADFFVQATPASGKTRLAAEITRWLLEEGHIDFVICFAPTREVVAGIQRTFAVVLNQRFGDTLASVGAAYTYQSMEYHPEDFWTLFTEYRTMTIFDEMHHCAGHDPLLSNTWGQQIIQRIQNAATYTLALSGTPWRSDDLPIALARYSDPEGKLICDYRYDLKTAIQDGVCRSPRITLIDNPLIRLTEENESTASVRAFSSFQQLLSESPISYEDLLRHDDILNAVLDLGIDRLNQERNSVPNAGGLAVATDIEHAHQIAELLRHKGESYVVVTSQTPKAHELIDQYRYNSTRWIVAVSMISEGTDIQRLCVCAYLSRIRTELHYRQVLGRILRKMDNSDVAAWLYVIAEPLLRKYSQRIAEDLPEDQAIFQTQKLKLQLEQARTNQMKNRTEEGESAADNSQPLSAENINERTMLSLEAPLLTLSFSEYYRQHLLSLI</sequence>
<feature type="domain" description="Helicase/UvrB N-terminal" evidence="2">
    <location>
        <begin position="4"/>
        <end position="156"/>
    </location>
</feature>
<dbReference type="PANTHER" id="PTHR47396:SF1">
    <property type="entry name" value="ATP-DEPENDENT HELICASE IRC3-RELATED"/>
    <property type="match status" value="1"/>
</dbReference>
<protein>
    <submittedName>
        <fullName evidence="3">Diguanylate cyclase</fullName>
    </submittedName>
</protein>
<dbReference type="RefSeq" id="WP_223288753.1">
    <property type="nucleotide sequence ID" value="NZ_CP140255.1"/>
</dbReference>
<evidence type="ECO:0000313" key="3">
    <source>
        <dbReference type="EMBL" id="WQH12584.1"/>
    </source>
</evidence>